<dbReference type="InterPro" id="IPR045079">
    <property type="entry name" value="Oxoprolinase-like"/>
</dbReference>
<evidence type="ECO:0000259" key="1">
    <source>
        <dbReference type="Pfam" id="PF05378"/>
    </source>
</evidence>
<protein>
    <recommendedName>
        <fullName evidence="1">Hydantoinase/oxoprolinase N-terminal domain-containing protein</fullName>
    </recommendedName>
</protein>
<evidence type="ECO:0000313" key="2">
    <source>
        <dbReference type="EMBL" id="OTF74246.1"/>
    </source>
</evidence>
<gene>
    <name evidence="2" type="ORF">BLA29_012694</name>
</gene>
<keyword evidence="3" id="KW-1185">Reference proteome</keyword>
<dbReference type="Proteomes" id="UP000194236">
    <property type="component" value="Unassembled WGS sequence"/>
</dbReference>
<name>A0A1Y3B3R0_EURMA</name>
<dbReference type="PANTHER" id="PTHR11365">
    <property type="entry name" value="5-OXOPROLINASE RELATED"/>
    <property type="match status" value="1"/>
</dbReference>
<organism evidence="2 3">
    <name type="scientific">Euroglyphus maynei</name>
    <name type="common">Mayne's house dust mite</name>
    <dbReference type="NCBI Taxonomy" id="6958"/>
    <lineage>
        <taxon>Eukaryota</taxon>
        <taxon>Metazoa</taxon>
        <taxon>Ecdysozoa</taxon>
        <taxon>Arthropoda</taxon>
        <taxon>Chelicerata</taxon>
        <taxon>Arachnida</taxon>
        <taxon>Acari</taxon>
        <taxon>Acariformes</taxon>
        <taxon>Sarcoptiformes</taxon>
        <taxon>Astigmata</taxon>
        <taxon>Psoroptidia</taxon>
        <taxon>Analgoidea</taxon>
        <taxon>Pyroglyphidae</taxon>
        <taxon>Pyroglyphinae</taxon>
        <taxon>Euroglyphus</taxon>
    </lineage>
</organism>
<reference evidence="2 3" key="1">
    <citation type="submission" date="2017-03" db="EMBL/GenBank/DDBJ databases">
        <title>Genome Survey of Euroglyphus maynei.</title>
        <authorList>
            <person name="Arlian L.G."/>
            <person name="Morgan M.S."/>
            <person name="Rider S.D."/>
        </authorList>
    </citation>
    <scope>NUCLEOTIDE SEQUENCE [LARGE SCALE GENOMIC DNA]</scope>
    <source>
        <strain evidence="2">Arlian Lab</strain>
        <tissue evidence="2">Whole body</tissue>
    </source>
</reference>
<dbReference type="EMBL" id="MUJZ01047985">
    <property type="protein sequence ID" value="OTF74246.1"/>
    <property type="molecule type" value="Genomic_DNA"/>
</dbReference>
<dbReference type="AlphaFoldDB" id="A0A1Y3B3R0"/>
<dbReference type="PANTHER" id="PTHR11365:SF2">
    <property type="entry name" value="5-OXOPROLINASE"/>
    <property type="match status" value="1"/>
</dbReference>
<accession>A0A1Y3B3R0</accession>
<feature type="domain" description="Hydantoinase/oxoprolinase N-terminal" evidence="1">
    <location>
        <begin position="3"/>
        <end position="124"/>
    </location>
</feature>
<sequence>MFRIAIDRGGTFTDVFAIGPDKQIITLKLMSSNPSHYKDAPFEAIKRILKQENPHENLDSIRMGTTVATNALLEHKGERVAIVLTKGFRDIFQIGYQNRENIFELDLAESFLLYEQVVEVDERIIMFNE</sequence>
<evidence type="ECO:0000313" key="3">
    <source>
        <dbReference type="Proteomes" id="UP000194236"/>
    </source>
</evidence>
<comment type="caution">
    <text evidence="2">The sequence shown here is derived from an EMBL/GenBank/DDBJ whole genome shotgun (WGS) entry which is preliminary data.</text>
</comment>
<dbReference type="GO" id="GO:0005829">
    <property type="term" value="C:cytosol"/>
    <property type="evidence" value="ECO:0007669"/>
    <property type="project" value="TreeGrafter"/>
</dbReference>
<dbReference type="OrthoDB" id="6430661at2759"/>
<dbReference type="InterPro" id="IPR008040">
    <property type="entry name" value="Hydant_A_N"/>
</dbReference>
<dbReference type="GO" id="GO:0006749">
    <property type="term" value="P:glutathione metabolic process"/>
    <property type="evidence" value="ECO:0007669"/>
    <property type="project" value="TreeGrafter"/>
</dbReference>
<dbReference type="GO" id="GO:0017168">
    <property type="term" value="F:5-oxoprolinase (ATP-hydrolyzing) activity"/>
    <property type="evidence" value="ECO:0007669"/>
    <property type="project" value="TreeGrafter"/>
</dbReference>
<feature type="non-terminal residue" evidence="2">
    <location>
        <position position="129"/>
    </location>
</feature>
<proteinExistence type="predicted"/>
<dbReference type="Pfam" id="PF05378">
    <property type="entry name" value="Hydant_A_N"/>
    <property type="match status" value="1"/>
</dbReference>